<dbReference type="AlphaFoldDB" id="A0AAQ4D510"/>
<comment type="caution">
    <text evidence="2">The sequence shown here is derived from an EMBL/GenBank/DDBJ whole genome shotgun (WGS) entry which is preliminary data.</text>
</comment>
<keyword evidence="1" id="KW-0812">Transmembrane</keyword>
<dbReference type="EMBL" id="JARKHS020035116">
    <property type="protein sequence ID" value="KAK8757550.1"/>
    <property type="molecule type" value="Genomic_DNA"/>
</dbReference>
<dbReference type="Gene3D" id="3.20.20.80">
    <property type="entry name" value="Glycosidases"/>
    <property type="match status" value="1"/>
</dbReference>
<dbReference type="InterPro" id="IPR017853">
    <property type="entry name" value="GH"/>
</dbReference>
<evidence type="ECO:0000256" key="1">
    <source>
        <dbReference type="SAM" id="Phobius"/>
    </source>
</evidence>
<organism evidence="2 3">
    <name type="scientific">Amblyomma americanum</name>
    <name type="common">Lone star tick</name>
    <dbReference type="NCBI Taxonomy" id="6943"/>
    <lineage>
        <taxon>Eukaryota</taxon>
        <taxon>Metazoa</taxon>
        <taxon>Ecdysozoa</taxon>
        <taxon>Arthropoda</taxon>
        <taxon>Chelicerata</taxon>
        <taxon>Arachnida</taxon>
        <taxon>Acari</taxon>
        <taxon>Parasitiformes</taxon>
        <taxon>Ixodida</taxon>
        <taxon>Ixodoidea</taxon>
        <taxon>Ixodidae</taxon>
        <taxon>Amblyomminae</taxon>
        <taxon>Amblyomma</taxon>
    </lineage>
</organism>
<dbReference type="Proteomes" id="UP001321473">
    <property type="component" value="Unassembled WGS sequence"/>
</dbReference>
<gene>
    <name evidence="2" type="ORF">V5799_004820</name>
</gene>
<sequence>MGVLPKAAEVATKEHDALLRFSAASTTAIFPADYPILEPPGEDMRRLMGVVGPPRVNSLEMRRLKRSELRRIRDSFSQMWFICVVTLAAIAVPAGLIIAPIVTFEGSRSTRGGFPVWTPPTTAYPWTNVPSWCLRKVKLDDDIKHLTIHNTTLQTPSAHRGDVICLFNNTRFRKRQRYDYAPQSMPLSLCNSLLYWSLAISEGRVQNRVPEFDVHHGVWKLHTFVPSLAQGGSLPKLLVSLGGHIEDSAHFARLSRDVTLHTKLAASLMRFSIKHQIGGAVVHWKDMGGTCGSPSDINVMATVLASFARLRFLNKDDYATGVIVPADAALARTVTLTATVHGATLIIYETHRLHAGDVFTMCSSTQAEAVTLMNDMNAAAASVALQQMGIRPPPAPPRLCISLTAGLPVSRAYNGSPPAVLPNFVPLGDISHASGIMAVYEFCAVTSVAQVSSYPAPSGCASISKRLVNRTTDLVTLPGGAVVPVGTAVEDYYAFVAQASIKAQYQATSSNSDLRCAAVYDLDLDLYKGGCSAARPHYGIRNIEEAIQ</sequence>
<evidence type="ECO:0000313" key="2">
    <source>
        <dbReference type="EMBL" id="KAK8757550.1"/>
    </source>
</evidence>
<protein>
    <submittedName>
        <fullName evidence="2">Uncharacterized protein</fullName>
    </submittedName>
</protein>
<dbReference type="SUPFAM" id="SSF51445">
    <property type="entry name" value="(Trans)glycosidases"/>
    <property type="match status" value="1"/>
</dbReference>
<keyword evidence="3" id="KW-1185">Reference proteome</keyword>
<accession>A0AAQ4D510</accession>
<feature type="transmembrane region" description="Helical" evidence="1">
    <location>
        <begin position="79"/>
        <end position="102"/>
    </location>
</feature>
<name>A0AAQ4D510_AMBAM</name>
<evidence type="ECO:0000313" key="3">
    <source>
        <dbReference type="Proteomes" id="UP001321473"/>
    </source>
</evidence>
<keyword evidence="1" id="KW-0472">Membrane</keyword>
<proteinExistence type="predicted"/>
<keyword evidence="1" id="KW-1133">Transmembrane helix</keyword>
<reference evidence="2 3" key="1">
    <citation type="journal article" date="2023" name="Arcadia Sci">
        <title>De novo assembly of a long-read Amblyomma americanum tick genome.</title>
        <authorList>
            <person name="Chou S."/>
            <person name="Poskanzer K.E."/>
            <person name="Rollins M."/>
            <person name="Thuy-Boun P.S."/>
        </authorList>
    </citation>
    <scope>NUCLEOTIDE SEQUENCE [LARGE SCALE GENOMIC DNA]</scope>
    <source>
        <strain evidence="2">F_SG_1</strain>
        <tissue evidence="2">Salivary glands</tissue>
    </source>
</reference>